<evidence type="ECO:0000313" key="8">
    <source>
        <dbReference type="EMBL" id="GII56844.1"/>
    </source>
</evidence>
<keyword evidence="3" id="KW-0520">NAD</keyword>
<evidence type="ECO:0000256" key="3">
    <source>
        <dbReference type="ARBA" id="ARBA00023027"/>
    </source>
</evidence>
<evidence type="ECO:0000259" key="6">
    <source>
        <dbReference type="Pfam" id="PF03446"/>
    </source>
</evidence>
<sequence length="327" mass="34265">MTDSTTDASGLRVGWIGTGRMGVAMAERLAKAGVDLTAWNRTLAKAEPLKEHGAAVCATIAELRDRDVVFTMVSTSADLEEVLAGADGLLTGERVPRVVVDCSTVSAEASAAMREACAERGVGFLAAPVSGNGKVVKAGALSLVVSGPESTYDEVAPLLRHIGRAVTYVGEGDVARLVKIAHNLMLGVVTQTMAEITVLVEKGGVSRHAFLEFLNNSVMGSAFTRYKSPAFVNLDYTPTFTPILLRKDFDLGLAAARALDVPMPVTAATAQAVQASVGSGRVDEDFSILLDLQAAASGIQLKPENVHVDDGLGTPRKDNEEQEGGRS</sequence>
<dbReference type="Pfam" id="PF03446">
    <property type="entry name" value="NAD_binding_2"/>
    <property type="match status" value="1"/>
</dbReference>
<dbReference type="InterPro" id="IPR013328">
    <property type="entry name" value="6PGD_dom2"/>
</dbReference>
<name>A0A8J3V342_9ACTN</name>
<keyword evidence="2" id="KW-0560">Oxidoreductase</keyword>
<dbReference type="SUPFAM" id="SSF48179">
    <property type="entry name" value="6-phosphogluconate dehydrogenase C-terminal domain-like"/>
    <property type="match status" value="1"/>
</dbReference>
<dbReference type="InterPro" id="IPR006115">
    <property type="entry name" value="6PGDH_NADP-bd"/>
</dbReference>
<evidence type="ECO:0000256" key="4">
    <source>
        <dbReference type="PIRSR" id="PIRSR000103-1"/>
    </source>
</evidence>
<accession>A0A8J3V342</accession>
<keyword evidence="9" id="KW-1185">Reference proteome</keyword>
<dbReference type="SUPFAM" id="SSF51735">
    <property type="entry name" value="NAD(P)-binding Rossmann-fold domains"/>
    <property type="match status" value="1"/>
</dbReference>
<dbReference type="Proteomes" id="UP000605992">
    <property type="component" value="Unassembled WGS sequence"/>
</dbReference>
<dbReference type="Pfam" id="PF14833">
    <property type="entry name" value="NAD_binding_11"/>
    <property type="match status" value="1"/>
</dbReference>
<feature type="domain" description="3-hydroxyisobutyrate dehydrogenase-like NAD-binding" evidence="7">
    <location>
        <begin position="177"/>
        <end position="291"/>
    </location>
</feature>
<protein>
    <submittedName>
        <fullName evidence="8">3-hydroxyisobutyrate dehydrogenase</fullName>
    </submittedName>
</protein>
<dbReference type="InterPro" id="IPR029154">
    <property type="entry name" value="HIBADH-like_NADP-bd"/>
</dbReference>
<dbReference type="GO" id="GO:0050661">
    <property type="term" value="F:NADP binding"/>
    <property type="evidence" value="ECO:0007669"/>
    <property type="project" value="InterPro"/>
</dbReference>
<reference evidence="8" key="1">
    <citation type="submission" date="2021-01" db="EMBL/GenBank/DDBJ databases">
        <title>Whole genome shotgun sequence of Planotetraspora thailandica NBRC 104271.</title>
        <authorList>
            <person name="Komaki H."/>
            <person name="Tamura T."/>
        </authorList>
    </citation>
    <scope>NUCLEOTIDE SEQUENCE</scope>
    <source>
        <strain evidence="8">NBRC 104271</strain>
    </source>
</reference>
<dbReference type="Gene3D" id="3.40.50.720">
    <property type="entry name" value="NAD(P)-binding Rossmann-like Domain"/>
    <property type="match status" value="1"/>
</dbReference>
<feature type="domain" description="6-phosphogluconate dehydrogenase NADP-binding" evidence="6">
    <location>
        <begin position="12"/>
        <end position="170"/>
    </location>
</feature>
<organism evidence="8 9">
    <name type="scientific">Planotetraspora thailandica</name>
    <dbReference type="NCBI Taxonomy" id="487172"/>
    <lineage>
        <taxon>Bacteria</taxon>
        <taxon>Bacillati</taxon>
        <taxon>Actinomycetota</taxon>
        <taxon>Actinomycetes</taxon>
        <taxon>Streptosporangiales</taxon>
        <taxon>Streptosporangiaceae</taxon>
        <taxon>Planotetraspora</taxon>
    </lineage>
</organism>
<evidence type="ECO:0000256" key="2">
    <source>
        <dbReference type="ARBA" id="ARBA00023002"/>
    </source>
</evidence>
<dbReference type="GO" id="GO:0051287">
    <property type="term" value="F:NAD binding"/>
    <property type="evidence" value="ECO:0007669"/>
    <property type="project" value="InterPro"/>
</dbReference>
<dbReference type="PANTHER" id="PTHR43580:SF2">
    <property type="entry name" value="CYTOKINE-LIKE NUCLEAR FACTOR N-PAC"/>
    <property type="match status" value="1"/>
</dbReference>
<feature type="region of interest" description="Disordered" evidence="5">
    <location>
        <begin position="305"/>
        <end position="327"/>
    </location>
</feature>
<dbReference type="AlphaFoldDB" id="A0A8J3V342"/>
<dbReference type="RefSeq" id="WP_203946985.1">
    <property type="nucleotide sequence ID" value="NZ_BOOR01000042.1"/>
</dbReference>
<comment type="similarity">
    <text evidence="1">Belongs to the HIBADH-related family.</text>
</comment>
<evidence type="ECO:0000256" key="1">
    <source>
        <dbReference type="ARBA" id="ARBA00009080"/>
    </source>
</evidence>
<feature type="active site" evidence="4">
    <location>
        <position position="179"/>
    </location>
</feature>
<dbReference type="EMBL" id="BOOR01000042">
    <property type="protein sequence ID" value="GII56844.1"/>
    <property type="molecule type" value="Genomic_DNA"/>
</dbReference>
<dbReference type="Gene3D" id="1.10.1040.10">
    <property type="entry name" value="N-(1-d-carboxylethyl)-l-norvaline Dehydrogenase, domain 2"/>
    <property type="match status" value="1"/>
</dbReference>
<dbReference type="PIRSF" id="PIRSF000103">
    <property type="entry name" value="HIBADH"/>
    <property type="match status" value="1"/>
</dbReference>
<evidence type="ECO:0000259" key="7">
    <source>
        <dbReference type="Pfam" id="PF14833"/>
    </source>
</evidence>
<dbReference type="PANTHER" id="PTHR43580">
    <property type="entry name" value="OXIDOREDUCTASE GLYR1-RELATED"/>
    <property type="match status" value="1"/>
</dbReference>
<gene>
    <name evidence="8" type="ORF">Pth03_52330</name>
</gene>
<proteinExistence type="inferred from homology"/>
<evidence type="ECO:0000313" key="9">
    <source>
        <dbReference type="Proteomes" id="UP000605992"/>
    </source>
</evidence>
<dbReference type="InterPro" id="IPR051265">
    <property type="entry name" value="HIBADH-related_NP60_sf"/>
</dbReference>
<comment type="caution">
    <text evidence="8">The sequence shown here is derived from an EMBL/GenBank/DDBJ whole genome shotgun (WGS) entry which is preliminary data.</text>
</comment>
<dbReference type="InterPro" id="IPR008927">
    <property type="entry name" value="6-PGluconate_DH-like_C_sf"/>
</dbReference>
<dbReference type="InterPro" id="IPR015815">
    <property type="entry name" value="HIBADH-related"/>
</dbReference>
<dbReference type="GO" id="GO:0016491">
    <property type="term" value="F:oxidoreductase activity"/>
    <property type="evidence" value="ECO:0007669"/>
    <property type="project" value="UniProtKB-KW"/>
</dbReference>
<evidence type="ECO:0000256" key="5">
    <source>
        <dbReference type="SAM" id="MobiDB-lite"/>
    </source>
</evidence>
<dbReference type="InterPro" id="IPR036291">
    <property type="entry name" value="NAD(P)-bd_dom_sf"/>
</dbReference>